<evidence type="ECO:0000259" key="2">
    <source>
        <dbReference type="PROSITE" id="PS50056"/>
    </source>
</evidence>
<organism evidence="3 4">
    <name type="scientific">Pseudoalteromonas ulvae</name>
    <dbReference type="NCBI Taxonomy" id="107327"/>
    <lineage>
        <taxon>Bacteria</taxon>
        <taxon>Pseudomonadati</taxon>
        <taxon>Pseudomonadota</taxon>
        <taxon>Gammaproteobacteria</taxon>
        <taxon>Alteromonadales</taxon>
        <taxon>Pseudoalteromonadaceae</taxon>
        <taxon>Pseudoalteromonas</taxon>
    </lineage>
</organism>
<comment type="caution">
    <text evidence="3">The sequence shown here is derived from an EMBL/GenBank/DDBJ whole genome shotgun (WGS) entry which is preliminary data.</text>
</comment>
<name>A0A244CVC3_PSEDV</name>
<evidence type="ECO:0000313" key="3">
    <source>
        <dbReference type="EMBL" id="OUL59580.1"/>
    </source>
</evidence>
<gene>
    <name evidence="3" type="ORF">B1199_04880</name>
</gene>
<dbReference type="Pfam" id="PF22784">
    <property type="entry name" value="PTP-SAK"/>
    <property type="match status" value="1"/>
</dbReference>
<keyword evidence="1" id="KW-0378">Hydrolase</keyword>
<protein>
    <submittedName>
        <fullName evidence="3">Protein phosphatase</fullName>
    </submittedName>
</protein>
<evidence type="ECO:0000313" key="4">
    <source>
        <dbReference type="Proteomes" id="UP000194841"/>
    </source>
</evidence>
<dbReference type="AlphaFoldDB" id="A0A244CVC3"/>
<dbReference type="GO" id="GO:0016791">
    <property type="term" value="F:phosphatase activity"/>
    <property type="evidence" value="ECO:0007669"/>
    <property type="project" value="UniProtKB-ARBA"/>
</dbReference>
<proteinExistence type="predicted"/>
<dbReference type="Gene3D" id="3.90.190.10">
    <property type="entry name" value="Protein tyrosine phosphatase superfamily"/>
    <property type="match status" value="1"/>
</dbReference>
<reference evidence="3 4" key="1">
    <citation type="submission" date="2017-02" db="EMBL/GenBank/DDBJ databases">
        <title>Pseudoalteromonas ulvae TC14 Genome.</title>
        <authorList>
            <person name="Molmeret M."/>
        </authorList>
    </citation>
    <scope>NUCLEOTIDE SEQUENCE [LARGE SCALE GENOMIC DNA]</scope>
    <source>
        <strain evidence="3">TC14</strain>
    </source>
</reference>
<keyword evidence="4" id="KW-1185">Reference proteome</keyword>
<accession>A0A244CVC3</accession>
<evidence type="ECO:0000256" key="1">
    <source>
        <dbReference type="ARBA" id="ARBA00022801"/>
    </source>
</evidence>
<dbReference type="InterPro" id="IPR016130">
    <property type="entry name" value="Tyr_Pase_AS"/>
</dbReference>
<dbReference type="InterPro" id="IPR057023">
    <property type="entry name" value="PTP-SAK"/>
</dbReference>
<dbReference type="OrthoDB" id="9806482at2"/>
<dbReference type="PROSITE" id="PS50056">
    <property type="entry name" value="TYR_PHOSPHATASE_2"/>
    <property type="match status" value="1"/>
</dbReference>
<dbReference type="InterPro" id="IPR000387">
    <property type="entry name" value="Tyr_Pase_dom"/>
</dbReference>
<dbReference type="InterPro" id="IPR029021">
    <property type="entry name" value="Prot-tyrosine_phosphatase-like"/>
</dbReference>
<dbReference type="EMBL" id="MWPV01000001">
    <property type="protein sequence ID" value="OUL59580.1"/>
    <property type="molecule type" value="Genomic_DNA"/>
</dbReference>
<sequence length="164" mass="17882">MHTHPYDTLILNNGASFIFTPCPGTKEVALDSSVSQLKEAGAQAILSIMYDEEMLKLGAEQLPTVCKTLGMKWFQLPVSDDDAPNNDFEVAFNNHLTDVLSILTNQGTVAVHCKGGSGRTGLVIGLLMAQLGYDKADVVTQVQNIRPKALTHPVQLAYFNNFKM</sequence>
<dbReference type="PROSITE" id="PS00383">
    <property type="entry name" value="TYR_PHOSPHATASE_1"/>
    <property type="match status" value="1"/>
</dbReference>
<dbReference type="RefSeq" id="WP_086742970.1">
    <property type="nucleotide sequence ID" value="NZ_MWPV01000001.1"/>
</dbReference>
<dbReference type="SUPFAM" id="SSF52799">
    <property type="entry name" value="(Phosphotyrosine protein) phosphatases II"/>
    <property type="match status" value="1"/>
</dbReference>
<dbReference type="Proteomes" id="UP000194841">
    <property type="component" value="Unassembled WGS sequence"/>
</dbReference>
<feature type="domain" description="Tyrosine specific protein phosphatases" evidence="2">
    <location>
        <begin position="90"/>
        <end position="157"/>
    </location>
</feature>